<evidence type="ECO:0000256" key="1">
    <source>
        <dbReference type="ARBA" id="ARBA00022898"/>
    </source>
</evidence>
<evidence type="ECO:0000313" key="5">
    <source>
        <dbReference type="Proteomes" id="UP001207228"/>
    </source>
</evidence>
<dbReference type="InterPro" id="IPR015421">
    <property type="entry name" value="PyrdxlP-dep_Trfase_major"/>
</dbReference>
<name>A0ABT3RB60_9BACT</name>
<keyword evidence="4" id="KW-0808">Transferase</keyword>
<dbReference type="RefSeq" id="WP_266051159.1">
    <property type="nucleotide sequence ID" value="NZ_JAPFQO010000002.1"/>
</dbReference>
<dbReference type="Gene3D" id="3.40.640.10">
    <property type="entry name" value="Type I PLP-dependent aspartate aminotransferase-like (Major domain)"/>
    <property type="match status" value="1"/>
</dbReference>
<dbReference type="Gene3D" id="3.90.1150.10">
    <property type="entry name" value="Aspartate Aminotransferase, domain 1"/>
    <property type="match status" value="1"/>
</dbReference>
<dbReference type="EMBL" id="JAPFQO010000002">
    <property type="protein sequence ID" value="MCX2739103.1"/>
    <property type="molecule type" value="Genomic_DNA"/>
</dbReference>
<comment type="similarity">
    <text evidence="2 3">Belongs to the DegT/DnrJ/EryC1 family.</text>
</comment>
<evidence type="ECO:0000256" key="2">
    <source>
        <dbReference type="ARBA" id="ARBA00037999"/>
    </source>
</evidence>
<dbReference type="Pfam" id="PF01041">
    <property type="entry name" value="DegT_DnrJ_EryC1"/>
    <property type="match status" value="1"/>
</dbReference>
<dbReference type="PIRSF" id="PIRSF000390">
    <property type="entry name" value="PLP_StrS"/>
    <property type="match status" value="1"/>
</dbReference>
<gene>
    <name evidence="4" type="ORF">OO017_04025</name>
</gene>
<reference evidence="4 5" key="1">
    <citation type="submission" date="2022-11" db="EMBL/GenBank/DDBJ databases">
        <title>The characterization of three novel Bacteroidetes species and genomic analysis of their roles in tidal elemental geochemical cycles.</title>
        <authorList>
            <person name="Ma K.-J."/>
        </authorList>
    </citation>
    <scope>NUCLEOTIDE SEQUENCE [LARGE SCALE GENOMIC DNA]</scope>
    <source>
        <strain evidence="4 5">M82</strain>
    </source>
</reference>
<keyword evidence="1 3" id="KW-0663">Pyridoxal phosphate</keyword>
<dbReference type="InterPro" id="IPR000653">
    <property type="entry name" value="DegT/StrS_aminotransferase"/>
</dbReference>
<dbReference type="PANTHER" id="PTHR30244">
    <property type="entry name" value="TRANSAMINASE"/>
    <property type="match status" value="1"/>
</dbReference>
<sequence>MEDIKMTASKAIYAKLKSELDAAFSAVMGSMDFEGNAQVKQLAHTLINIQGVQHAMPCTNGREALQLALMALPLPEGAEVVIPVFNYAVAAEVVVQMGLKPVFADVDEQTFTLDPAAVERAITPATAAIIPVHMFGQSAPMDALLTIAEKYKLWLIEDSTQAFGAVYTRSDGIKRRAGAMGHMGVTSFFNAKPEAGTGEGAAVFTDNDDLAERLQHIVSDNSKYKVSQLDALQAAMLDVKVKYVDEYNASRLNIAQYYDHALGETGLIHPPKRSVHSSHTFVAYTIRVAPGVRDGLQQYLRDNHIPSMIYYPEPLHFQEAYQAVGYKQGDFAVAELLSRSVLSLPIHSELKEDQLSYICQHVVDYVKESS</sequence>
<dbReference type="GO" id="GO:0008483">
    <property type="term" value="F:transaminase activity"/>
    <property type="evidence" value="ECO:0007669"/>
    <property type="project" value="UniProtKB-KW"/>
</dbReference>
<evidence type="ECO:0000313" key="4">
    <source>
        <dbReference type="EMBL" id="MCX2739103.1"/>
    </source>
</evidence>
<comment type="caution">
    <text evidence="4">The sequence shown here is derived from an EMBL/GenBank/DDBJ whole genome shotgun (WGS) entry which is preliminary data.</text>
</comment>
<protein>
    <submittedName>
        <fullName evidence="4">DegT/DnrJ/EryC1/StrS family aminotransferase</fullName>
    </submittedName>
</protein>
<dbReference type="PANTHER" id="PTHR30244:SF36">
    <property type="entry name" value="3-OXO-GLUCOSE-6-PHOSPHATE:GLUTAMATE AMINOTRANSFERASE"/>
    <property type="match status" value="1"/>
</dbReference>
<proteinExistence type="inferred from homology"/>
<dbReference type="CDD" id="cd00616">
    <property type="entry name" value="AHBA_syn"/>
    <property type="match status" value="1"/>
</dbReference>
<dbReference type="InterPro" id="IPR015422">
    <property type="entry name" value="PyrdxlP-dep_Trfase_small"/>
</dbReference>
<keyword evidence="5" id="KW-1185">Reference proteome</keyword>
<keyword evidence="4" id="KW-0032">Aminotransferase</keyword>
<evidence type="ECO:0000256" key="3">
    <source>
        <dbReference type="RuleBase" id="RU004508"/>
    </source>
</evidence>
<dbReference type="SUPFAM" id="SSF53383">
    <property type="entry name" value="PLP-dependent transferases"/>
    <property type="match status" value="1"/>
</dbReference>
<organism evidence="4 5">
    <name type="scientific">Pontibacter anaerobius</name>
    <dbReference type="NCBI Taxonomy" id="2993940"/>
    <lineage>
        <taxon>Bacteria</taxon>
        <taxon>Pseudomonadati</taxon>
        <taxon>Bacteroidota</taxon>
        <taxon>Cytophagia</taxon>
        <taxon>Cytophagales</taxon>
        <taxon>Hymenobacteraceae</taxon>
        <taxon>Pontibacter</taxon>
    </lineage>
</organism>
<accession>A0ABT3RB60</accession>
<dbReference type="InterPro" id="IPR015424">
    <property type="entry name" value="PyrdxlP-dep_Trfase"/>
</dbReference>
<dbReference type="Proteomes" id="UP001207228">
    <property type="component" value="Unassembled WGS sequence"/>
</dbReference>